<keyword evidence="5" id="KW-0418">Kinase</keyword>
<evidence type="ECO:0000256" key="4">
    <source>
        <dbReference type="ARBA" id="ARBA00022679"/>
    </source>
</evidence>
<dbReference type="InterPro" id="IPR005467">
    <property type="entry name" value="His_kinase_dom"/>
</dbReference>
<dbReference type="SUPFAM" id="SSF47384">
    <property type="entry name" value="Homodimeric domain of signal transducing histidine kinase"/>
    <property type="match status" value="1"/>
</dbReference>
<organism evidence="7 8">
    <name type="scientific">Nibribacter koreensis</name>
    <dbReference type="NCBI Taxonomy" id="1084519"/>
    <lineage>
        <taxon>Bacteria</taxon>
        <taxon>Pseudomonadati</taxon>
        <taxon>Bacteroidota</taxon>
        <taxon>Cytophagia</taxon>
        <taxon>Cytophagales</taxon>
        <taxon>Hymenobacteraceae</taxon>
        <taxon>Nibribacter</taxon>
    </lineage>
</organism>
<comment type="catalytic activity">
    <reaction evidence="1">
        <text>ATP + protein L-histidine = ADP + protein N-phospho-L-histidine.</text>
        <dbReference type="EC" id="2.7.13.3"/>
    </reaction>
</comment>
<reference evidence="8" key="1">
    <citation type="journal article" date="2019" name="Int. J. Syst. Evol. Microbiol.">
        <title>The Global Catalogue of Microorganisms (GCM) 10K type strain sequencing project: providing services to taxonomists for standard genome sequencing and annotation.</title>
        <authorList>
            <consortium name="The Broad Institute Genomics Platform"/>
            <consortium name="The Broad Institute Genome Sequencing Center for Infectious Disease"/>
            <person name="Wu L."/>
            <person name="Ma J."/>
        </authorList>
    </citation>
    <scope>NUCLEOTIDE SEQUENCE [LARGE SCALE GENOMIC DNA]</scope>
    <source>
        <strain evidence="8">JCM 17917</strain>
    </source>
</reference>
<comment type="caution">
    <text evidence="7">The sequence shown here is derived from an EMBL/GenBank/DDBJ whole genome shotgun (WGS) entry which is preliminary data.</text>
</comment>
<dbReference type="Pfam" id="PF00512">
    <property type="entry name" value="HisKA"/>
    <property type="match status" value="1"/>
</dbReference>
<sequence length="238" mass="26819">MNQELEQSSCQEQLARLKQEYEEFAYIVSHDLKAPLRAICNLSGWISEDLDQNIDPDIAHNIKLLQNRAERMERMINAVLSFSRVNRMELDIRPVDTGAVAREVAAPFMQSHGLRLTLEDMPSLTTYGKKFETVLAKLLQNAVTFNDAEVPEVHLTATDQGAYYTFKVTDNGIGISEDAKHKVFNLFYTVQPKDEEENLGAGLTIVRKIVQFVGGTIEAQSNAGKGTTFQFTWPKHIV</sequence>
<keyword evidence="3" id="KW-0597">Phosphoprotein</keyword>
<keyword evidence="8" id="KW-1185">Reference proteome</keyword>
<dbReference type="EC" id="2.7.13.3" evidence="2"/>
<accession>A0ABP8F707</accession>
<dbReference type="Gene3D" id="1.10.287.130">
    <property type="match status" value="1"/>
</dbReference>
<dbReference type="SMART" id="SM00387">
    <property type="entry name" value="HATPase_c"/>
    <property type="match status" value="1"/>
</dbReference>
<evidence type="ECO:0000256" key="3">
    <source>
        <dbReference type="ARBA" id="ARBA00022553"/>
    </source>
</evidence>
<dbReference type="InterPro" id="IPR036097">
    <property type="entry name" value="HisK_dim/P_sf"/>
</dbReference>
<dbReference type="CDD" id="cd00082">
    <property type="entry name" value="HisKA"/>
    <property type="match status" value="1"/>
</dbReference>
<proteinExistence type="predicted"/>
<protein>
    <recommendedName>
        <fullName evidence="2">histidine kinase</fullName>
        <ecNumber evidence="2">2.7.13.3</ecNumber>
    </recommendedName>
</protein>
<dbReference type="SUPFAM" id="SSF55874">
    <property type="entry name" value="ATPase domain of HSP90 chaperone/DNA topoisomerase II/histidine kinase"/>
    <property type="match status" value="1"/>
</dbReference>
<evidence type="ECO:0000313" key="7">
    <source>
        <dbReference type="EMBL" id="GAA4296468.1"/>
    </source>
</evidence>
<dbReference type="PRINTS" id="PR00344">
    <property type="entry name" value="BCTRLSENSOR"/>
</dbReference>
<evidence type="ECO:0000256" key="2">
    <source>
        <dbReference type="ARBA" id="ARBA00012438"/>
    </source>
</evidence>
<feature type="domain" description="Histidine kinase" evidence="6">
    <location>
        <begin position="27"/>
        <end position="237"/>
    </location>
</feature>
<dbReference type="PANTHER" id="PTHR42878:SF15">
    <property type="entry name" value="BACTERIOPHYTOCHROME"/>
    <property type="match status" value="1"/>
</dbReference>
<dbReference type="RefSeq" id="WP_345161689.1">
    <property type="nucleotide sequence ID" value="NZ_BAABGX010000001.1"/>
</dbReference>
<dbReference type="InterPro" id="IPR003661">
    <property type="entry name" value="HisK_dim/P_dom"/>
</dbReference>
<dbReference type="InterPro" id="IPR036890">
    <property type="entry name" value="HATPase_C_sf"/>
</dbReference>
<evidence type="ECO:0000313" key="8">
    <source>
        <dbReference type="Proteomes" id="UP001501844"/>
    </source>
</evidence>
<evidence type="ECO:0000256" key="1">
    <source>
        <dbReference type="ARBA" id="ARBA00000085"/>
    </source>
</evidence>
<dbReference type="PROSITE" id="PS50109">
    <property type="entry name" value="HIS_KIN"/>
    <property type="match status" value="1"/>
</dbReference>
<dbReference type="InterPro" id="IPR003594">
    <property type="entry name" value="HATPase_dom"/>
</dbReference>
<dbReference type="Gene3D" id="3.30.565.10">
    <property type="entry name" value="Histidine kinase-like ATPase, C-terminal domain"/>
    <property type="match status" value="1"/>
</dbReference>
<dbReference type="InterPro" id="IPR050351">
    <property type="entry name" value="BphY/WalK/GraS-like"/>
</dbReference>
<dbReference type="Proteomes" id="UP001501844">
    <property type="component" value="Unassembled WGS sequence"/>
</dbReference>
<dbReference type="SMART" id="SM00388">
    <property type="entry name" value="HisKA"/>
    <property type="match status" value="1"/>
</dbReference>
<evidence type="ECO:0000256" key="5">
    <source>
        <dbReference type="ARBA" id="ARBA00022777"/>
    </source>
</evidence>
<dbReference type="InterPro" id="IPR004358">
    <property type="entry name" value="Sig_transdc_His_kin-like_C"/>
</dbReference>
<keyword evidence="4" id="KW-0808">Transferase</keyword>
<evidence type="ECO:0000259" key="6">
    <source>
        <dbReference type="PROSITE" id="PS50109"/>
    </source>
</evidence>
<dbReference type="PANTHER" id="PTHR42878">
    <property type="entry name" value="TWO-COMPONENT HISTIDINE KINASE"/>
    <property type="match status" value="1"/>
</dbReference>
<dbReference type="Pfam" id="PF02518">
    <property type="entry name" value="HATPase_c"/>
    <property type="match status" value="1"/>
</dbReference>
<gene>
    <name evidence="7" type="ORF">GCM10023183_03380</name>
</gene>
<dbReference type="EMBL" id="BAABGX010000001">
    <property type="protein sequence ID" value="GAA4296468.1"/>
    <property type="molecule type" value="Genomic_DNA"/>
</dbReference>
<name>A0ABP8F707_9BACT</name>